<proteinExistence type="inferred from homology"/>
<evidence type="ECO:0000313" key="4">
    <source>
        <dbReference type="Proteomes" id="UP000886611"/>
    </source>
</evidence>
<dbReference type="OrthoDB" id="5950832at2759"/>
<dbReference type="Pfam" id="PF24536">
    <property type="entry name" value="NXPE4_C"/>
    <property type="match status" value="1"/>
</dbReference>
<dbReference type="EMBL" id="JAATIS010009265">
    <property type="protein sequence ID" value="KAG2455897.1"/>
    <property type="molecule type" value="Genomic_DNA"/>
</dbReference>
<dbReference type="SUPFAM" id="SSF81296">
    <property type="entry name" value="E set domains"/>
    <property type="match status" value="1"/>
</dbReference>
<gene>
    <name evidence="3" type="primary">Nxpe2_0</name>
    <name evidence="3" type="ORF">GTO96_0007461</name>
</gene>
<dbReference type="PANTHER" id="PTHR16165">
    <property type="entry name" value="NXPE FAMILY MEMBER"/>
    <property type="match status" value="1"/>
</dbReference>
<sequence>MPKIDQREFSEISSATNSRVTLLHPKEQYNVGETMQVRVDMRDHKGNLKAYGGDFILSRIVSPTLKAAASGIVKDLRNGTYLVDFTLFWPGQVEVVLQLIHSTETVDVLWRVKQHPNDKFVFTGTFANTSVTEKAKCFSYSKYGLPLCTYKDKRDNETYFCLKAKTLPCETLLFLQCMNGENPNMTNEEKKLLDRSNIGVRIPNDFQPVTVVGDLLLSNKKCLFGAPNPVPSGFFHMKIWYSSFCKLRSFSDTNDINSCLQGKTLHLRGDSTIRQWLEYLTEKLNDLKYLIYSNKYKPMYAADGKRNITVDWKMHGHPWITQIVVSIKDGNYVAKDGNYVAREVDRISGGPDTAVVVAIGQHIRPYPLELYIKKLLNIRKAIQRLLLRNPATTVFVKLENIRELSADTLRFSNWHGYMQNLAQHEVFQGLNVTVLDAWDMTIADNTQDVHPLEHVVHSQIAIFLSYLCPSSVGFH</sequence>
<dbReference type="Pfam" id="PF06312">
    <property type="entry name" value="Neurexophilin"/>
    <property type="match status" value="1"/>
</dbReference>
<name>A0A8X7WW32_POLSE</name>
<dbReference type="InterPro" id="IPR057106">
    <property type="entry name" value="NXPE4_C"/>
</dbReference>
<dbReference type="PANTHER" id="PTHR16165:SF3">
    <property type="entry name" value="NXPE FAMILY MEMBER 1"/>
    <property type="match status" value="1"/>
</dbReference>
<feature type="non-terminal residue" evidence="3">
    <location>
        <position position="1"/>
    </location>
</feature>
<keyword evidence="4" id="KW-1185">Reference proteome</keyword>
<comment type="similarity">
    <text evidence="1">Belongs to the NXPE family.</text>
</comment>
<evidence type="ECO:0000259" key="2">
    <source>
        <dbReference type="Pfam" id="PF24536"/>
    </source>
</evidence>
<dbReference type="Proteomes" id="UP000886611">
    <property type="component" value="Unassembled WGS sequence"/>
</dbReference>
<feature type="domain" description="NXPE C-terminal" evidence="2">
    <location>
        <begin position="240"/>
        <end position="468"/>
    </location>
</feature>
<dbReference type="InterPro" id="IPR013783">
    <property type="entry name" value="Ig-like_fold"/>
</dbReference>
<dbReference type="AlphaFoldDB" id="A0A8X7WW32"/>
<feature type="non-terminal residue" evidence="3">
    <location>
        <position position="475"/>
    </location>
</feature>
<organism evidence="3 4">
    <name type="scientific">Polypterus senegalus</name>
    <name type="common">Senegal bichir</name>
    <dbReference type="NCBI Taxonomy" id="55291"/>
    <lineage>
        <taxon>Eukaryota</taxon>
        <taxon>Metazoa</taxon>
        <taxon>Chordata</taxon>
        <taxon>Craniata</taxon>
        <taxon>Vertebrata</taxon>
        <taxon>Euteleostomi</taxon>
        <taxon>Actinopterygii</taxon>
        <taxon>Polypteriformes</taxon>
        <taxon>Polypteridae</taxon>
        <taxon>Polypterus</taxon>
    </lineage>
</organism>
<protein>
    <submittedName>
        <fullName evidence="3">NXPE2 protein</fullName>
    </submittedName>
</protein>
<evidence type="ECO:0000313" key="3">
    <source>
        <dbReference type="EMBL" id="KAG2455897.1"/>
    </source>
</evidence>
<reference evidence="3 4" key="1">
    <citation type="journal article" date="2021" name="Cell">
        <title>Tracing the genetic footprints of vertebrate landing in non-teleost ray-finned fishes.</title>
        <authorList>
            <person name="Bi X."/>
            <person name="Wang K."/>
            <person name="Yang L."/>
            <person name="Pan H."/>
            <person name="Jiang H."/>
            <person name="Wei Q."/>
            <person name="Fang M."/>
            <person name="Yu H."/>
            <person name="Zhu C."/>
            <person name="Cai Y."/>
            <person name="He Y."/>
            <person name="Gan X."/>
            <person name="Zeng H."/>
            <person name="Yu D."/>
            <person name="Zhu Y."/>
            <person name="Jiang H."/>
            <person name="Qiu Q."/>
            <person name="Yang H."/>
            <person name="Zhang Y.E."/>
            <person name="Wang W."/>
            <person name="Zhu M."/>
            <person name="He S."/>
            <person name="Zhang G."/>
        </authorList>
    </citation>
    <scope>NUCLEOTIDE SEQUENCE [LARGE SCALE GENOMIC DNA]</scope>
    <source>
        <strain evidence="3">Bchr_013</strain>
    </source>
</reference>
<dbReference type="Gene3D" id="2.60.40.10">
    <property type="entry name" value="Immunoglobulins"/>
    <property type="match status" value="1"/>
</dbReference>
<evidence type="ECO:0000256" key="1">
    <source>
        <dbReference type="ARBA" id="ARBA00005431"/>
    </source>
</evidence>
<dbReference type="InterPro" id="IPR014756">
    <property type="entry name" value="Ig_E-set"/>
</dbReference>
<accession>A0A8X7WW32</accession>
<comment type="caution">
    <text evidence="3">The sequence shown here is derived from an EMBL/GenBank/DDBJ whole genome shotgun (WGS) entry which is preliminary data.</text>
</comment>
<dbReference type="InterPro" id="IPR026845">
    <property type="entry name" value="NXPH/NXPE"/>
</dbReference>